<reference evidence="16" key="1">
    <citation type="submission" date="2013-07" db="EMBL/GenBank/DDBJ databases">
        <authorList>
            <person name="Geib S."/>
        </authorList>
    </citation>
    <scope>NUCLEOTIDE SEQUENCE</scope>
</reference>
<dbReference type="SMART" id="SM00129">
    <property type="entry name" value="KISc"/>
    <property type="match status" value="1"/>
</dbReference>
<evidence type="ECO:0000256" key="4">
    <source>
        <dbReference type="ARBA" id="ARBA00022701"/>
    </source>
</evidence>
<keyword evidence="3" id="KW-0963">Cytoplasm</keyword>
<dbReference type="GO" id="GO:0051222">
    <property type="term" value="P:positive regulation of protein transport"/>
    <property type="evidence" value="ECO:0007669"/>
    <property type="project" value="UniProtKB-ARBA"/>
</dbReference>
<dbReference type="FunFam" id="2.30.29.30:FF:000204">
    <property type="entry name" value="kinesin-like protein unc-104 isoform X6"/>
    <property type="match status" value="1"/>
</dbReference>
<dbReference type="CDD" id="cd01233">
    <property type="entry name" value="PH_KIFIA_KIFIB"/>
    <property type="match status" value="1"/>
</dbReference>
<evidence type="ECO:0000256" key="1">
    <source>
        <dbReference type="ARBA" id="ARBA00004245"/>
    </source>
</evidence>
<dbReference type="GO" id="GO:0008017">
    <property type="term" value="F:microtubule binding"/>
    <property type="evidence" value="ECO:0007669"/>
    <property type="project" value="InterPro"/>
</dbReference>
<dbReference type="InterPro" id="IPR027417">
    <property type="entry name" value="P-loop_NTPase"/>
</dbReference>
<keyword evidence="7 12" id="KW-0175">Coiled coil</keyword>
<dbReference type="PROSITE" id="PS50067">
    <property type="entry name" value="KINESIN_MOTOR_2"/>
    <property type="match status" value="1"/>
</dbReference>
<dbReference type="EMBL" id="GAMC01019500">
    <property type="protein sequence ID" value="JAB87055.1"/>
    <property type="molecule type" value="mRNA"/>
</dbReference>
<keyword evidence="5 11" id="KW-0547">Nucleotide-binding</keyword>
<dbReference type="InterPro" id="IPR000253">
    <property type="entry name" value="FHA_dom"/>
</dbReference>
<feature type="region of interest" description="Disordered" evidence="13">
    <location>
        <begin position="390"/>
        <end position="413"/>
    </location>
</feature>
<dbReference type="GO" id="GO:0040012">
    <property type="term" value="P:regulation of locomotion"/>
    <property type="evidence" value="ECO:0007669"/>
    <property type="project" value="UniProtKB-ARBA"/>
</dbReference>
<evidence type="ECO:0000256" key="2">
    <source>
        <dbReference type="ARBA" id="ARBA00020751"/>
    </source>
</evidence>
<dbReference type="PRINTS" id="PR00380">
    <property type="entry name" value="KINESINHEAVY"/>
</dbReference>
<dbReference type="SUPFAM" id="SSF50729">
    <property type="entry name" value="PH domain-like"/>
    <property type="match status" value="1"/>
</dbReference>
<dbReference type="GO" id="GO:0098793">
    <property type="term" value="C:presynapse"/>
    <property type="evidence" value="ECO:0007669"/>
    <property type="project" value="UniProtKB-ARBA"/>
</dbReference>
<evidence type="ECO:0000256" key="9">
    <source>
        <dbReference type="ARBA" id="ARBA00023212"/>
    </source>
</evidence>
<dbReference type="CDD" id="cd01365">
    <property type="entry name" value="KISc_KIF1A_KIF1B"/>
    <property type="match status" value="1"/>
</dbReference>
<dbReference type="FunFam" id="3.40.850.10:FF:000004">
    <property type="entry name" value="Kinesin-like protein isoform 2"/>
    <property type="match status" value="1"/>
</dbReference>
<dbReference type="PROSITE" id="PS50003">
    <property type="entry name" value="PH_DOMAIN"/>
    <property type="match status" value="1"/>
</dbReference>
<dbReference type="SMART" id="SM00233">
    <property type="entry name" value="PH"/>
    <property type="match status" value="1"/>
</dbReference>
<dbReference type="GO" id="GO:0010975">
    <property type="term" value="P:regulation of neuron projection development"/>
    <property type="evidence" value="ECO:0007669"/>
    <property type="project" value="UniProtKB-ARBA"/>
</dbReference>
<dbReference type="Gene3D" id="3.40.850.10">
    <property type="entry name" value="Kinesin motor domain"/>
    <property type="match status" value="1"/>
</dbReference>
<dbReference type="Gene3D" id="2.60.200.20">
    <property type="match status" value="1"/>
</dbReference>
<dbReference type="GO" id="GO:0048490">
    <property type="term" value="P:anterograde synaptic vesicle transport"/>
    <property type="evidence" value="ECO:0007669"/>
    <property type="project" value="UniProtKB-ARBA"/>
</dbReference>
<evidence type="ECO:0000259" key="15">
    <source>
        <dbReference type="PROSITE" id="PS50067"/>
    </source>
</evidence>
<dbReference type="InterPro" id="IPR008984">
    <property type="entry name" value="SMAD_FHA_dom_sf"/>
</dbReference>
<dbReference type="InterPro" id="IPR036961">
    <property type="entry name" value="Kinesin_motor_dom_sf"/>
</dbReference>
<evidence type="ECO:0000259" key="14">
    <source>
        <dbReference type="PROSITE" id="PS50003"/>
    </source>
</evidence>
<dbReference type="InterPro" id="IPR022140">
    <property type="entry name" value="Kinesin-like_KIF1-typ"/>
</dbReference>
<dbReference type="SMART" id="SM00240">
    <property type="entry name" value="FHA"/>
    <property type="match status" value="1"/>
</dbReference>
<dbReference type="PROSITE" id="PS00411">
    <property type="entry name" value="KINESIN_MOTOR_1"/>
    <property type="match status" value="1"/>
</dbReference>
<accession>W8AM89</accession>
<dbReference type="CDD" id="cd22705">
    <property type="entry name" value="FHA_KIF1"/>
    <property type="match status" value="1"/>
</dbReference>
<gene>
    <name evidence="16" type="primary">KIF1A</name>
</gene>
<evidence type="ECO:0000256" key="11">
    <source>
        <dbReference type="PROSITE-ProRule" id="PRU00283"/>
    </source>
</evidence>
<keyword evidence="8 11" id="KW-0505">Motor protein</keyword>
<dbReference type="GO" id="GO:0016192">
    <property type="term" value="P:vesicle-mediated transport"/>
    <property type="evidence" value="ECO:0007669"/>
    <property type="project" value="UniProtKB-ARBA"/>
</dbReference>
<evidence type="ECO:0000256" key="5">
    <source>
        <dbReference type="ARBA" id="ARBA00022741"/>
    </source>
</evidence>
<dbReference type="PANTHER" id="PTHR47117:SF10">
    <property type="entry name" value="KINESIN-LIKE PROTEIN KIF1B"/>
    <property type="match status" value="1"/>
</dbReference>
<dbReference type="GO" id="GO:0030425">
    <property type="term" value="C:dendrite"/>
    <property type="evidence" value="ECO:0007669"/>
    <property type="project" value="UniProtKB-ARBA"/>
</dbReference>
<feature type="region of interest" description="Disordered" evidence="13">
    <location>
        <begin position="951"/>
        <end position="978"/>
    </location>
</feature>
<dbReference type="InterPro" id="IPR001849">
    <property type="entry name" value="PH_domain"/>
</dbReference>
<dbReference type="Pfam" id="PF00498">
    <property type="entry name" value="FHA"/>
    <property type="match status" value="1"/>
</dbReference>
<dbReference type="PANTHER" id="PTHR47117">
    <property type="entry name" value="STAR-RELATED LIPID TRANSFER PROTEIN 9"/>
    <property type="match status" value="1"/>
</dbReference>
<keyword evidence="4" id="KW-0493">Microtubule</keyword>
<dbReference type="GO" id="GO:0005874">
    <property type="term" value="C:microtubule"/>
    <property type="evidence" value="ECO:0007669"/>
    <property type="project" value="UniProtKB-KW"/>
</dbReference>
<dbReference type="InterPro" id="IPR049780">
    <property type="entry name" value="PH_KIFIA_KIFIB"/>
</dbReference>
<dbReference type="Pfam" id="PF16183">
    <property type="entry name" value="Kinesin_assoc"/>
    <property type="match status" value="2"/>
</dbReference>
<dbReference type="GO" id="GO:1904115">
    <property type="term" value="C:axon cytoplasm"/>
    <property type="evidence" value="ECO:0007669"/>
    <property type="project" value="GOC"/>
</dbReference>
<feature type="compositionally biased region" description="Polar residues" evidence="13">
    <location>
        <begin position="1459"/>
        <end position="1472"/>
    </location>
</feature>
<dbReference type="InterPro" id="IPR032405">
    <property type="entry name" value="Kinesin_assoc"/>
</dbReference>
<organism evidence="16">
    <name type="scientific">Ceratitis capitata</name>
    <name type="common">Mediterranean fruit fly</name>
    <name type="synonym">Tephritis capitata</name>
    <dbReference type="NCBI Taxonomy" id="7213"/>
    <lineage>
        <taxon>Eukaryota</taxon>
        <taxon>Metazoa</taxon>
        <taxon>Ecdysozoa</taxon>
        <taxon>Arthropoda</taxon>
        <taxon>Hexapoda</taxon>
        <taxon>Insecta</taxon>
        <taxon>Pterygota</taxon>
        <taxon>Neoptera</taxon>
        <taxon>Endopterygota</taxon>
        <taxon>Diptera</taxon>
        <taxon>Brachycera</taxon>
        <taxon>Muscomorpha</taxon>
        <taxon>Tephritoidea</taxon>
        <taxon>Tephritidae</taxon>
        <taxon>Ceratitis</taxon>
        <taxon>Ceratitis</taxon>
    </lineage>
</organism>
<reference evidence="16" key="2">
    <citation type="journal article" date="2014" name="BMC Genomics">
        <title>A genomic perspective to assessing quality of mass-reared SIT flies used in Mediterranean fruit fly (Ceratitis capitata) eradication in California.</title>
        <authorList>
            <person name="Calla B."/>
            <person name="Hall B."/>
            <person name="Hou S."/>
            <person name="Geib S.M."/>
        </authorList>
    </citation>
    <scope>NUCLEOTIDE SEQUENCE</scope>
</reference>
<comment type="subcellular location">
    <subcellularLocation>
        <location evidence="1">Cytoplasm</location>
        <location evidence="1">Cytoskeleton</location>
    </subcellularLocation>
</comment>
<feature type="coiled-coil region" evidence="12">
    <location>
        <begin position="580"/>
        <end position="672"/>
    </location>
</feature>
<comment type="similarity">
    <text evidence="11">Belongs to the TRAFAC class myosin-kinesin ATPase superfamily. Kinesin family.</text>
</comment>
<proteinExistence type="evidence at transcript level"/>
<evidence type="ECO:0000256" key="3">
    <source>
        <dbReference type="ARBA" id="ARBA00022490"/>
    </source>
</evidence>
<dbReference type="Pfam" id="PF12473">
    <property type="entry name" value="DUF3694"/>
    <property type="match status" value="1"/>
</dbReference>
<keyword evidence="9" id="KW-0206">Cytoskeleton</keyword>
<dbReference type="CTD" id="36876"/>
<dbReference type="Gene3D" id="6.10.250.2520">
    <property type="match status" value="1"/>
</dbReference>
<dbReference type="Pfam" id="PF12423">
    <property type="entry name" value="KIF1B"/>
    <property type="match status" value="1"/>
</dbReference>
<dbReference type="SUPFAM" id="SSF49879">
    <property type="entry name" value="SMAD/FHA domain"/>
    <property type="match status" value="1"/>
</dbReference>
<evidence type="ECO:0000256" key="10">
    <source>
        <dbReference type="ARBA" id="ARBA00056070"/>
    </source>
</evidence>
<dbReference type="GO" id="GO:0021700">
    <property type="term" value="P:developmental maturation"/>
    <property type="evidence" value="ECO:0007669"/>
    <property type="project" value="UniProtKB-ARBA"/>
</dbReference>
<dbReference type="OrthoDB" id="3176171at2759"/>
<dbReference type="InterPro" id="IPR022164">
    <property type="entry name" value="Kinesin-like"/>
</dbReference>
<dbReference type="GeneID" id="101455770"/>
<feature type="binding site" evidence="11">
    <location>
        <begin position="97"/>
        <end position="104"/>
    </location>
    <ligand>
        <name>ATP</name>
        <dbReference type="ChEBI" id="CHEBI:30616"/>
    </ligand>
</feature>
<feature type="coiled-coil region" evidence="12">
    <location>
        <begin position="359"/>
        <end position="386"/>
    </location>
</feature>
<dbReference type="InterPro" id="IPR019821">
    <property type="entry name" value="Kinesin_motor_CS"/>
</dbReference>
<dbReference type="GO" id="GO:0003777">
    <property type="term" value="F:microtubule motor activity"/>
    <property type="evidence" value="ECO:0007669"/>
    <property type="project" value="InterPro"/>
</dbReference>
<evidence type="ECO:0000256" key="12">
    <source>
        <dbReference type="SAM" id="Coils"/>
    </source>
</evidence>
<dbReference type="EMBL" id="GAMC01019503">
    <property type="protein sequence ID" value="JAB87052.1"/>
    <property type="molecule type" value="mRNA"/>
</dbReference>
<dbReference type="GO" id="GO:0005524">
    <property type="term" value="F:ATP binding"/>
    <property type="evidence" value="ECO:0007669"/>
    <property type="project" value="UniProtKB-UniRule"/>
</dbReference>
<feature type="domain" description="PH" evidence="14">
    <location>
        <begin position="1541"/>
        <end position="1639"/>
    </location>
</feature>
<dbReference type="Pfam" id="PF00169">
    <property type="entry name" value="PH"/>
    <property type="match status" value="1"/>
</dbReference>
<dbReference type="Gene3D" id="2.30.29.30">
    <property type="entry name" value="Pleckstrin-homology domain (PH domain)/Phosphotyrosine-binding domain (PTB)"/>
    <property type="match status" value="1"/>
</dbReference>
<dbReference type="SUPFAM" id="SSF52540">
    <property type="entry name" value="P-loop containing nucleoside triphosphate hydrolases"/>
    <property type="match status" value="1"/>
</dbReference>
<name>W8AM89_CERCA</name>
<evidence type="ECO:0000313" key="16">
    <source>
        <dbReference type="EMBL" id="JAB87052.1"/>
    </source>
</evidence>
<feature type="region of interest" description="Disordered" evidence="13">
    <location>
        <begin position="1459"/>
        <end position="1478"/>
    </location>
</feature>
<comment type="function">
    <text evidence="10">Required for presynaptic maturation, has a role in axonal transport of dense-core vesicles carrying synaptic vesicle precursors, components required for the morphological transformation of axonal growth cones to mature boutons.</text>
</comment>
<dbReference type="GO" id="GO:0008582">
    <property type="term" value="P:regulation of synaptic assembly at neuromuscular junction"/>
    <property type="evidence" value="ECO:0007669"/>
    <property type="project" value="UniProtKB-ARBA"/>
</dbReference>
<dbReference type="Pfam" id="PF00225">
    <property type="entry name" value="Kinesin"/>
    <property type="match status" value="1"/>
</dbReference>
<dbReference type="InterPro" id="IPR001752">
    <property type="entry name" value="Kinesin_motor_dom"/>
</dbReference>
<dbReference type="InterPro" id="IPR011993">
    <property type="entry name" value="PH-like_dom_sf"/>
</dbReference>
<evidence type="ECO:0000256" key="7">
    <source>
        <dbReference type="ARBA" id="ARBA00023054"/>
    </source>
</evidence>
<protein>
    <recommendedName>
        <fullName evidence="2">Kinesin-like protein unc-104</fullName>
    </recommendedName>
</protein>
<dbReference type="GO" id="GO:0051960">
    <property type="term" value="P:regulation of nervous system development"/>
    <property type="evidence" value="ECO:0007669"/>
    <property type="project" value="UniProtKB-ARBA"/>
</dbReference>
<dbReference type="FunFam" id="2.60.200.20:FF:000001">
    <property type="entry name" value="Kinesin family member 1B"/>
    <property type="match status" value="1"/>
</dbReference>
<evidence type="ECO:0000256" key="6">
    <source>
        <dbReference type="ARBA" id="ARBA00022840"/>
    </source>
</evidence>
<evidence type="ECO:0000256" key="13">
    <source>
        <dbReference type="SAM" id="MobiDB-lite"/>
    </source>
</evidence>
<evidence type="ECO:0000256" key="8">
    <source>
        <dbReference type="ARBA" id="ARBA00023175"/>
    </source>
</evidence>
<feature type="domain" description="Kinesin motor" evidence="15">
    <location>
        <begin position="3"/>
        <end position="351"/>
    </location>
</feature>
<sequence length="1674" mass="189464">MSSVKVAVRVRPFNSREIGRESKCIIQMNGATTAITNPKVPLNSSEAIKSFNFDYSYWSHDPRDPEFSTQEMVYKDIGEEMLQHSFDGYNVCIFAYGQTGAGKSYTMMGKQEEHQEGIIPMICKDLFNRIHDTETNELKYSVEVSYMEIYCERVRDLLNPKNKGNLRVREHPLLGPYVEDLSKLAVTDYQDIHDLIDEGNKARTVAATNMNETSSRSHAVFTIFFTQRRHDKMTDLTTEKVSKISLVDLAGSERADSTGAKGTRLKEGANINKSLTTLGKVISALAEIASKNKKSKKADFIPYRDSVLTWLLRENLGGNSKTAMIAAISPADINYDETLSTLRYADRAKQIVCKAIVNEDANAKLIRELKEEIQKLRDLLKAEGIEVQEEDEMTKSGNGPLKSPTKARNRNGSTTEMAVDQLQASEKLIAELNETWEEKLKRTEEIRLQREAVFAEMGVAVKEDGDTVGVFSPKKTPHLVNLNEDPNLSECLLYYIKDGITRLGTHEANVPQDIQLSGSHILKEHCTFENRNSTVTLIPHKDALVYLNGRKLVEPEVLKTGSRVILGKNHVFRFTNPEQARELREKITENAENENETEKADTQQVDWNFAQCELLEKQGIDLKAEMQKRLDNLEEQYKREKLQADQQFEEQRKNYEARIDALQKQVEEQSMTMSMYSSYSPEDFHQEEDLYTNPLYESCWTAREAGLAAWAFRKWRYHQFTSLRDDLWGNAIFLKEANAISVELKKKVQFQFTLLTDTLYSPLPPELATAAASTLQNEDEFGAPPVSKTIVAVEVTDTKNGATHYWSLEKLRQRLELMREMYHNEAELSPTSPDYNVESLTGGDPFYDRFPWFRMVGRSFIYLSNLLYPVPLVHKVAIVNERGDVRGYLRVAVQPVLDEESIDFNNGVKQSARLVFNEDDAKPKYRALNEKDDVQRYIDNGGLDSKLEELEDADSGRGIDSNSASECQEANEEPGEHLQVGKEFTFRVTVLQATGIGAEYADIFCQFNFLHRHEEAFSTEPVKNSASGAPLGFYHVQNITVPVTKSFIEYLKTQPIMFKIFGHYQTHPLHKDAKQEFVSRPPPRRMLPPSIPISQPVRSPKFGPLPCPSTSTVLAKHDVLVWFEICELAPNGEYVPSVVEHSDDLPCRGLFLLHQGIQRRIRITIVHEPTAEVKWRDIRELVVGRIRNTPESSDDLDEDSCVLSLGLFPGETVEVPGDDRSFYRFEAAWDSSLHNSALLNRVTQAGETIYITLSAYLELENCARPAIITKDLSMVIYGRDARTGPRSLKHLFSGQYRNPEANRLSGVYELSLRRASEAGSPGVQRRQRRVLDTSSTYVRGEENLSGWRPRGDSLIFDHQWELEKLTRLEEVGRVRHLLLLRERLGMDTNPNPTTKTEKDVCNLAARAATSPVHMIIPPSPQTPVKDPQQIISEREYNQREQDLMLKCLKLVQGTYNKLTDPTAEPATQSDASPSDEGCADMTVSCISSNSIETTPKIRRRLCSPDRADAPNGWEAPAPATQPALPLRLYVPELEEIRVSAVVARKGLLNVLEHGGSGWKKRWVIVRRPYVFIYKSEKDPVERAVLNLATAQVECSEDQAAMVKIPNTFSVVTKHRGYLLQTLGDKEVHDWLYAINPLLAGQIKSRLARRTLDSASQTASQIQATTASNAQTNNK</sequence>
<keyword evidence="6 11" id="KW-0067">ATP-binding</keyword>